<dbReference type="InterPro" id="IPR025943">
    <property type="entry name" value="Sigma_54_int_dom_ATP-bd_2"/>
</dbReference>
<evidence type="ECO:0000256" key="1">
    <source>
        <dbReference type="ARBA" id="ARBA00022670"/>
    </source>
</evidence>
<dbReference type="EMBL" id="LAZR01014605">
    <property type="protein sequence ID" value="KKM16753.1"/>
    <property type="molecule type" value="Genomic_DNA"/>
</dbReference>
<dbReference type="PROSITE" id="PS00675">
    <property type="entry name" value="SIGMA54_INTERACT_1"/>
    <property type="match status" value="1"/>
</dbReference>
<feature type="transmembrane region" description="Helical" evidence="5">
    <location>
        <begin position="313"/>
        <end position="332"/>
    </location>
</feature>
<keyword evidence="5" id="KW-0472">Membrane</keyword>
<protein>
    <recommendedName>
        <fullName evidence="9">Sigma-54 factor interaction domain-containing protein</fullName>
    </recommendedName>
</protein>
<dbReference type="Gene3D" id="3.40.50.300">
    <property type="entry name" value="P-loop containing nucleotide triphosphate hydrolases"/>
    <property type="match status" value="1"/>
</dbReference>
<evidence type="ECO:0000259" key="6">
    <source>
        <dbReference type="Pfam" id="PF00158"/>
    </source>
</evidence>
<keyword evidence="4" id="KW-0067">ATP-binding</keyword>
<proteinExistence type="predicted"/>
<name>A0A0F9K3N8_9ZZZZ</name>
<dbReference type="GO" id="GO:0006508">
    <property type="term" value="P:proteolysis"/>
    <property type="evidence" value="ECO:0007669"/>
    <property type="project" value="UniProtKB-KW"/>
</dbReference>
<feature type="domain" description="Sigma-54 factor interaction" evidence="6">
    <location>
        <begin position="417"/>
        <end position="454"/>
    </location>
</feature>
<keyword evidence="5" id="KW-0812">Transmembrane</keyword>
<accession>A0A0F9K3N8</accession>
<evidence type="ECO:0000259" key="7">
    <source>
        <dbReference type="Pfam" id="PF01078"/>
    </source>
</evidence>
<evidence type="ECO:0000256" key="2">
    <source>
        <dbReference type="ARBA" id="ARBA00022741"/>
    </source>
</evidence>
<dbReference type="PROSITE" id="PS00676">
    <property type="entry name" value="SIGMA54_INTERACT_2"/>
    <property type="match status" value="1"/>
</dbReference>
<dbReference type="PANTHER" id="PTHR32071">
    <property type="entry name" value="TRANSCRIPTIONAL REGULATORY PROTEIN"/>
    <property type="match status" value="1"/>
</dbReference>
<keyword evidence="2" id="KW-0547">Nucleotide-binding</keyword>
<dbReference type="InterPro" id="IPR025662">
    <property type="entry name" value="Sigma_54_int_dom_ATP-bd_1"/>
</dbReference>
<dbReference type="GO" id="GO:0006355">
    <property type="term" value="P:regulation of DNA-templated transcription"/>
    <property type="evidence" value="ECO:0007669"/>
    <property type="project" value="InterPro"/>
</dbReference>
<feature type="transmembrane region" description="Helical" evidence="5">
    <location>
        <begin position="338"/>
        <end position="355"/>
    </location>
</feature>
<feature type="domain" description="Magnesium chelatase ChlI-like catalytic" evidence="7">
    <location>
        <begin position="223"/>
        <end position="274"/>
    </location>
</feature>
<organism evidence="8">
    <name type="scientific">marine sediment metagenome</name>
    <dbReference type="NCBI Taxonomy" id="412755"/>
    <lineage>
        <taxon>unclassified sequences</taxon>
        <taxon>metagenomes</taxon>
        <taxon>ecological metagenomes</taxon>
    </lineage>
</organism>
<dbReference type="InterPro" id="IPR002078">
    <property type="entry name" value="Sigma_54_int"/>
</dbReference>
<reference evidence="8" key="1">
    <citation type="journal article" date="2015" name="Nature">
        <title>Complex archaea that bridge the gap between prokaryotes and eukaryotes.</title>
        <authorList>
            <person name="Spang A."/>
            <person name="Saw J.H."/>
            <person name="Jorgensen S.L."/>
            <person name="Zaremba-Niedzwiedzka K."/>
            <person name="Martijn J."/>
            <person name="Lind A.E."/>
            <person name="van Eijk R."/>
            <person name="Schleper C."/>
            <person name="Guy L."/>
            <person name="Ettema T.J."/>
        </authorList>
    </citation>
    <scope>NUCLEOTIDE SEQUENCE</scope>
</reference>
<keyword evidence="5" id="KW-1133">Transmembrane helix</keyword>
<keyword evidence="3" id="KW-0378">Hydrolase</keyword>
<feature type="non-terminal residue" evidence="8">
    <location>
        <position position="459"/>
    </location>
</feature>
<dbReference type="GO" id="GO:0008233">
    <property type="term" value="F:peptidase activity"/>
    <property type="evidence" value="ECO:0007669"/>
    <property type="project" value="UniProtKB-KW"/>
</dbReference>
<dbReference type="AlphaFoldDB" id="A0A0F9K3N8"/>
<comment type="caution">
    <text evidence="8">The sequence shown here is derived from an EMBL/GenBank/DDBJ whole genome shotgun (WGS) entry which is preliminary data.</text>
</comment>
<evidence type="ECO:0000256" key="3">
    <source>
        <dbReference type="ARBA" id="ARBA00022801"/>
    </source>
</evidence>
<dbReference type="SUPFAM" id="SSF52540">
    <property type="entry name" value="P-loop containing nucleoside triphosphate hydrolases"/>
    <property type="match status" value="1"/>
</dbReference>
<dbReference type="Pfam" id="PF01078">
    <property type="entry name" value="Mg_chelatase"/>
    <property type="match status" value="1"/>
</dbReference>
<gene>
    <name evidence="8" type="ORF">LCGC14_1682640</name>
</gene>
<dbReference type="InterPro" id="IPR027417">
    <property type="entry name" value="P-loop_NTPase"/>
</dbReference>
<dbReference type="InterPro" id="IPR000523">
    <property type="entry name" value="Mg_chelatse_chII-like_cat_dom"/>
</dbReference>
<evidence type="ECO:0000313" key="8">
    <source>
        <dbReference type="EMBL" id="KKM16753.1"/>
    </source>
</evidence>
<keyword evidence="1" id="KW-0645">Protease</keyword>
<dbReference type="GO" id="GO:0005524">
    <property type="term" value="F:ATP binding"/>
    <property type="evidence" value="ECO:0007669"/>
    <property type="project" value="UniProtKB-KW"/>
</dbReference>
<sequence>MVKKADSPSVDLALLPLLRHRLVQNSGDILELAQHPVWQARWVAARNAANLLPQDDACSLLCNLAQDIKRNVREGASHGLAMLIEKHPAIINFYEKIIADREAAKALQKAVLHSAIVLWRRDQEQLIVALSLLRAAASRPVAEPYRTIGSKVVGIELKKDFPEAAERLKNEWISSGNANLRYHAVRIDGKTDSTDSTDHATDTAILEGWKTTEEIPVSTNLISQVIGQGRAVEIIRLAAKQSRFVLMIGDSGTGKSMLASAMAQMLSGRSLEDILVLPNPAQPINPLISHMQAGKGPKYIEKIREAHRQSCTYISYIWWVIFVGLGIAGLAMSYAQKSVIYFVGTFALFLFLLWVRRRLVPAGKIKEPKLLTVHSPVGPAPFIDATGFHAGALLGDVRHDPFQSGGKEAPPHQLVEAGAIHLAHGGILFIDEVSTLSIESQQQLLTAIQEKQLPITGRS</sequence>
<dbReference type="Pfam" id="PF00158">
    <property type="entry name" value="Sigma54_activat"/>
    <property type="match status" value="1"/>
</dbReference>
<evidence type="ECO:0000256" key="5">
    <source>
        <dbReference type="SAM" id="Phobius"/>
    </source>
</evidence>
<evidence type="ECO:0008006" key="9">
    <source>
        <dbReference type="Google" id="ProtNLM"/>
    </source>
</evidence>
<evidence type="ECO:0000256" key="4">
    <source>
        <dbReference type="ARBA" id="ARBA00022840"/>
    </source>
</evidence>